<evidence type="ECO:0000256" key="8">
    <source>
        <dbReference type="ARBA" id="ARBA00038152"/>
    </source>
</evidence>
<reference evidence="11 12" key="1">
    <citation type="submission" date="2014-07" db="EMBL/GenBank/DDBJ databases">
        <title>Complete genome sequence of a moderately halophilic bacterium Terribacillus aidingensis MP602, isolated from Cryptomeria fortunei in Tianmu mountain in China.</title>
        <authorList>
            <person name="Wang Y."/>
            <person name="Lu P."/>
            <person name="Zhang L."/>
        </authorList>
    </citation>
    <scope>NUCLEOTIDE SEQUENCE [LARGE SCALE GENOMIC DNA]</scope>
    <source>
        <strain evidence="11 12">MP602</strain>
    </source>
</reference>
<feature type="transmembrane region" description="Helical" evidence="9">
    <location>
        <begin position="263"/>
        <end position="288"/>
    </location>
</feature>
<evidence type="ECO:0000313" key="11">
    <source>
        <dbReference type="EMBL" id="AIF65405.1"/>
    </source>
</evidence>
<keyword evidence="3" id="KW-0328">Glycosyltransferase</keyword>
<dbReference type="KEGG" id="tap:GZ22_01175"/>
<comment type="subcellular location">
    <subcellularLocation>
        <location evidence="1">Cell membrane</location>
        <topology evidence="1">Multi-pass membrane protein</topology>
    </subcellularLocation>
</comment>
<dbReference type="OrthoDB" id="9807778at2"/>
<evidence type="ECO:0000256" key="6">
    <source>
        <dbReference type="ARBA" id="ARBA00022989"/>
    </source>
</evidence>
<dbReference type="FunFam" id="3.90.550.10:FF:000079">
    <property type="entry name" value="Probable glycosyl transferase"/>
    <property type="match status" value="1"/>
</dbReference>
<dbReference type="GO" id="GO:0005886">
    <property type="term" value="C:plasma membrane"/>
    <property type="evidence" value="ECO:0007669"/>
    <property type="project" value="UniProtKB-SubCell"/>
</dbReference>
<comment type="similarity">
    <text evidence="8">Belongs to the glycosyltransferase 2 family. GtrB subfamily.</text>
</comment>
<evidence type="ECO:0000256" key="5">
    <source>
        <dbReference type="ARBA" id="ARBA00022692"/>
    </source>
</evidence>
<evidence type="ECO:0000256" key="2">
    <source>
        <dbReference type="ARBA" id="ARBA00022475"/>
    </source>
</evidence>
<dbReference type="HOGENOM" id="CLU_033536_0_1_9"/>
<evidence type="ECO:0000256" key="3">
    <source>
        <dbReference type="ARBA" id="ARBA00022676"/>
    </source>
</evidence>
<feature type="transmembrane region" description="Helical" evidence="9">
    <location>
        <begin position="230"/>
        <end position="251"/>
    </location>
</feature>
<keyword evidence="5 9" id="KW-0812">Transmembrane</keyword>
<dbReference type="InterPro" id="IPR001173">
    <property type="entry name" value="Glyco_trans_2-like"/>
</dbReference>
<dbReference type="GeneID" id="34222472"/>
<proteinExistence type="inferred from homology"/>
<accession>A0A075LFE4</accession>
<keyword evidence="7 9" id="KW-0472">Membrane</keyword>
<sequence>MAGKLLSVIVPSFNEAENVKLFYEELAKELQYSPYDYEVIYVDDGSSDTTLLELKELADMHYNVQYVSFTRNFGKEAAILAGFQHAKGDCAVVIDADLQHPVALLHELLAGFEEGYDQVIARRNRKGESLPRKVLSTMYYKIINRFIDVRIQNGVGDFRLLSRRAIDALLILSEGNRFSKGLFSWIGFEQKTVYYDNVSRQNGESKWSFGKLFDYGIDGIVSFNTKPLRVCLYAGFIVLFLSLAYILYTFVEVLVRGVITPGYFTLITAILFLGGVQLVSLGVIGEYIGRIYNETKRRPHYLVKDTNIEARKSYEKNMEA</sequence>
<dbReference type="InterPro" id="IPR029044">
    <property type="entry name" value="Nucleotide-diphossugar_trans"/>
</dbReference>
<evidence type="ECO:0000256" key="7">
    <source>
        <dbReference type="ARBA" id="ARBA00023136"/>
    </source>
</evidence>
<organism evidence="11 12">
    <name type="scientific">Terribacillus saccharophilus</name>
    <dbReference type="NCBI Taxonomy" id="361277"/>
    <lineage>
        <taxon>Bacteria</taxon>
        <taxon>Bacillati</taxon>
        <taxon>Bacillota</taxon>
        <taxon>Bacilli</taxon>
        <taxon>Bacillales</taxon>
        <taxon>Bacillaceae</taxon>
        <taxon>Terribacillus</taxon>
    </lineage>
</organism>
<dbReference type="InterPro" id="IPR050256">
    <property type="entry name" value="Glycosyltransferase_2"/>
</dbReference>
<dbReference type="PANTHER" id="PTHR48090">
    <property type="entry name" value="UNDECAPRENYL-PHOSPHATE 4-DEOXY-4-FORMAMIDO-L-ARABINOSE TRANSFERASE-RELATED"/>
    <property type="match status" value="1"/>
</dbReference>
<dbReference type="PANTHER" id="PTHR48090:SF8">
    <property type="entry name" value="GLYCOSYLTRANSFERASE CSBB-RELATED"/>
    <property type="match status" value="1"/>
</dbReference>
<dbReference type="CDD" id="cd04187">
    <property type="entry name" value="DPM1_like_bac"/>
    <property type="match status" value="1"/>
</dbReference>
<keyword evidence="6 9" id="KW-1133">Transmembrane helix</keyword>
<dbReference type="Pfam" id="PF00535">
    <property type="entry name" value="Glycos_transf_2"/>
    <property type="match status" value="1"/>
</dbReference>
<protein>
    <submittedName>
        <fullName evidence="11">Glycosyltransferase</fullName>
    </submittedName>
</protein>
<gene>
    <name evidence="11" type="ORF">GZ22_01175</name>
</gene>
<dbReference type="RefSeq" id="WP_038557887.1">
    <property type="nucleotide sequence ID" value="NZ_CP008876.1"/>
</dbReference>
<keyword evidence="4" id="KW-0808">Transferase</keyword>
<evidence type="ECO:0000256" key="9">
    <source>
        <dbReference type="SAM" id="Phobius"/>
    </source>
</evidence>
<evidence type="ECO:0000256" key="4">
    <source>
        <dbReference type="ARBA" id="ARBA00022679"/>
    </source>
</evidence>
<dbReference type="SUPFAM" id="SSF53448">
    <property type="entry name" value="Nucleotide-diphospho-sugar transferases"/>
    <property type="match status" value="1"/>
</dbReference>
<dbReference type="AlphaFoldDB" id="A0A075LFE4"/>
<evidence type="ECO:0000313" key="12">
    <source>
        <dbReference type="Proteomes" id="UP000027980"/>
    </source>
</evidence>
<name>A0A075LFE4_9BACI</name>
<feature type="domain" description="Glycosyltransferase 2-like" evidence="10">
    <location>
        <begin position="7"/>
        <end position="169"/>
    </location>
</feature>
<keyword evidence="2" id="KW-1003">Cell membrane</keyword>
<evidence type="ECO:0000256" key="1">
    <source>
        <dbReference type="ARBA" id="ARBA00004651"/>
    </source>
</evidence>
<dbReference type="Gene3D" id="3.90.550.10">
    <property type="entry name" value="Spore Coat Polysaccharide Biosynthesis Protein SpsA, Chain A"/>
    <property type="match status" value="1"/>
</dbReference>
<dbReference type="Proteomes" id="UP000027980">
    <property type="component" value="Chromosome"/>
</dbReference>
<evidence type="ECO:0000259" key="10">
    <source>
        <dbReference type="Pfam" id="PF00535"/>
    </source>
</evidence>
<dbReference type="GO" id="GO:0016757">
    <property type="term" value="F:glycosyltransferase activity"/>
    <property type="evidence" value="ECO:0007669"/>
    <property type="project" value="UniProtKB-KW"/>
</dbReference>
<dbReference type="EMBL" id="CP008876">
    <property type="protein sequence ID" value="AIF65405.1"/>
    <property type="molecule type" value="Genomic_DNA"/>
</dbReference>